<evidence type="ECO:0000313" key="3">
    <source>
        <dbReference type="Proteomes" id="UP000604341"/>
    </source>
</evidence>
<proteinExistence type="predicted"/>
<dbReference type="EMBL" id="BMPE01000012">
    <property type="protein sequence ID" value="GGL11402.1"/>
    <property type="molecule type" value="Genomic_DNA"/>
</dbReference>
<name>A0ABQ2FNI8_9DEIO</name>
<reference evidence="3" key="1">
    <citation type="journal article" date="2019" name="Int. J. Syst. Evol. Microbiol.">
        <title>The Global Catalogue of Microorganisms (GCM) 10K type strain sequencing project: providing services to taxonomists for standard genome sequencing and annotation.</title>
        <authorList>
            <consortium name="The Broad Institute Genomics Platform"/>
            <consortium name="The Broad Institute Genome Sequencing Center for Infectious Disease"/>
            <person name="Wu L."/>
            <person name="Ma J."/>
        </authorList>
    </citation>
    <scope>NUCLEOTIDE SEQUENCE [LARGE SCALE GENOMIC DNA]</scope>
    <source>
        <strain evidence="3">JCM 19173</strain>
    </source>
</reference>
<dbReference type="CDD" id="cd02440">
    <property type="entry name" value="AdoMet_MTases"/>
    <property type="match status" value="1"/>
</dbReference>
<feature type="domain" description="Methyltransferase" evidence="1">
    <location>
        <begin position="140"/>
        <end position="237"/>
    </location>
</feature>
<accession>A0ABQ2FNI8</accession>
<dbReference type="Pfam" id="PF13649">
    <property type="entry name" value="Methyltransf_25"/>
    <property type="match status" value="1"/>
</dbReference>
<comment type="caution">
    <text evidence="2">The sequence shown here is derived from an EMBL/GenBank/DDBJ whole genome shotgun (WGS) entry which is preliminary data.</text>
</comment>
<dbReference type="Gene3D" id="3.40.50.150">
    <property type="entry name" value="Vaccinia Virus protein VP39"/>
    <property type="match status" value="1"/>
</dbReference>
<dbReference type="InterPro" id="IPR029063">
    <property type="entry name" value="SAM-dependent_MTases_sf"/>
</dbReference>
<protein>
    <recommendedName>
        <fullName evidence="1">Methyltransferase domain-containing protein</fullName>
    </recommendedName>
</protein>
<organism evidence="2 3">
    <name type="scientific">Deinococcus radiotolerans</name>
    <dbReference type="NCBI Taxonomy" id="1309407"/>
    <lineage>
        <taxon>Bacteria</taxon>
        <taxon>Thermotogati</taxon>
        <taxon>Deinococcota</taxon>
        <taxon>Deinococci</taxon>
        <taxon>Deinococcales</taxon>
        <taxon>Deinococcaceae</taxon>
        <taxon>Deinococcus</taxon>
    </lineage>
</organism>
<dbReference type="Proteomes" id="UP000604341">
    <property type="component" value="Unassembled WGS sequence"/>
</dbReference>
<dbReference type="InterPro" id="IPR041698">
    <property type="entry name" value="Methyltransf_25"/>
</dbReference>
<evidence type="ECO:0000259" key="1">
    <source>
        <dbReference type="Pfam" id="PF13649"/>
    </source>
</evidence>
<keyword evidence="3" id="KW-1185">Reference proteome</keyword>
<dbReference type="RefSeq" id="WP_189070043.1">
    <property type="nucleotide sequence ID" value="NZ_BMPE01000012.1"/>
</dbReference>
<dbReference type="SUPFAM" id="SSF53335">
    <property type="entry name" value="S-adenosyl-L-methionine-dependent methyltransferases"/>
    <property type="match status" value="1"/>
</dbReference>
<gene>
    <name evidence="2" type="ORF">GCM10010844_32610</name>
</gene>
<sequence length="304" mass="33966">MTLSSTQVLADEVLALFEDQRDWEGMERLRPALRTWLLNDPAHWPERIHDLRAHPLLAHLHACPFTHRAFQKPRGYAGDAVMLDHMYGLTLSFPHPASPGGRLYAYTTNSPAAHAVRARRARLATLIDHAAENRPDARVVALAAGHGRELGQSSAVRRGDPITFAAVDQDQESLDELRRSYPDVHTELIAGDIRDVITGELTFEADVVYAAGLFDYLPDGAARRLTTRMAQMLRPGGVMLIANFLPDCPDIGFMDACMDWRLITRTEAQVRALFADVPHPERVTTERDEYGTIAYGQWRAPLPS</sequence>
<evidence type="ECO:0000313" key="2">
    <source>
        <dbReference type="EMBL" id="GGL11402.1"/>
    </source>
</evidence>